<name>A0A8J2UCG8_9BACT</name>
<keyword evidence="5" id="KW-0808">Transferase</keyword>
<dbReference type="SMART" id="SM00304">
    <property type="entry name" value="HAMP"/>
    <property type="match status" value="1"/>
</dbReference>
<evidence type="ECO:0000256" key="2">
    <source>
        <dbReference type="ARBA" id="ARBA00004141"/>
    </source>
</evidence>
<dbReference type="RefSeq" id="WP_188931401.1">
    <property type="nucleotide sequence ID" value="NZ_BMJC01000002.1"/>
</dbReference>
<dbReference type="EMBL" id="BMJC01000002">
    <property type="protein sequence ID" value="GGA98125.1"/>
    <property type="molecule type" value="Genomic_DNA"/>
</dbReference>
<sequence length="455" mass="50938">MKIRLKLTLLFAGLFAALLLVFALAIYFSNANQRAEEYFIRLRQLAITKTNLLLEAGVQPATLQLIYQSSLNTLPQEEVAVFDTSYHLLYHDAMDIDKVRETTGMIDSIIALKEIHFYYQDLQVTGFVYPFKGKTYVITAAAKDVDGLNKLKALRLQLGLGFAVAILLTLLAGVFFSRKALKPVSTMVEKVAEISASHLDLRLSEGNGKDEIAELALTFNRMLDRLENSFDAQKQFVSNISHELRTPLAAIIAELEVSAIKGRSPDEYRETLQFVLQDARRLSRLSKNLLDLAKASYDQSAITFKELRLDEVLLDARQDILQANTEYRADLVFEKEIEEGDCISIEGNEYLLKVAFSNLIENACKFSADKRCCITISFAGGGTILHFRDKGIGIPMQDLEEVFTPFYRGENKRYAPGNGIGLSLTKRIILLHHGTIAVDSRQGEGTTFTVTLSRA</sequence>
<comment type="caution">
    <text evidence="14">The sequence shown here is derived from an EMBL/GenBank/DDBJ whole genome shotgun (WGS) entry which is preliminary data.</text>
</comment>
<comment type="catalytic activity">
    <reaction evidence="1">
        <text>ATP + protein L-histidine = ADP + protein N-phospho-L-histidine.</text>
        <dbReference type="EC" id="2.7.13.3"/>
    </reaction>
</comment>
<feature type="domain" description="HAMP" evidence="13">
    <location>
        <begin position="178"/>
        <end position="231"/>
    </location>
</feature>
<protein>
    <recommendedName>
        <fullName evidence="3">histidine kinase</fullName>
        <ecNumber evidence="3">2.7.13.3</ecNumber>
    </recommendedName>
</protein>
<keyword evidence="15" id="KW-1185">Reference proteome</keyword>
<dbReference type="InterPro" id="IPR036097">
    <property type="entry name" value="HisK_dim/P_sf"/>
</dbReference>
<dbReference type="PRINTS" id="PR00344">
    <property type="entry name" value="BCTRLSENSOR"/>
</dbReference>
<evidence type="ECO:0000256" key="6">
    <source>
        <dbReference type="ARBA" id="ARBA00022692"/>
    </source>
</evidence>
<dbReference type="Pfam" id="PF02518">
    <property type="entry name" value="HATPase_c"/>
    <property type="match status" value="1"/>
</dbReference>
<keyword evidence="10 11" id="KW-0472">Membrane</keyword>
<keyword evidence="6 11" id="KW-0812">Transmembrane</keyword>
<feature type="domain" description="Histidine kinase" evidence="12">
    <location>
        <begin position="239"/>
        <end position="455"/>
    </location>
</feature>
<feature type="transmembrane region" description="Helical" evidence="11">
    <location>
        <begin position="158"/>
        <end position="177"/>
    </location>
</feature>
<evidence type="ECO:0000313" key="15">
    <source>
        <dbReference type="Proteomes" id="UP000607559"/>
    </source>
</evidence>
<keyword evidence="7 14" id="KW-0418">Kinase</keyword>
<keyword evidence="8 11" id="KW-1133">Transmembrane helix</keyword>
<keyword evidence="9" id="KW-0902">Two-component regulatory system</keyword>
<dbReference type="Gene3D" id="6.10.340.10">
    <property type="match status" value="1"/>
</dbReference>
<dbReference type="InterPro" id="IPR050428">
    <property type="entry name" value="TCS_sensor_his_kinase"/>
</dbReference>
<reference evidence="14" key="2">
    <citation type="submission" date="2020-09" db="EMBL/GenBank/DDBJ databases">
        <authorList>
            <person name="Sun Q."/>
            <person name="Zhou Y."/>
        </authorList>
    </citation>
    <scope>NUCLEOTIDE SEQUENCE</scope>
    <source>
        <strain evidence="14">CGMCC 1.15448</strain>
    </source>
</reference>
<dbReference type="InterPro" id="IPR004358">
    <property type="entry name" value="Sig_transdc_His_kin-like_C"/>
</dbReference>
<gene>
    <name evidence="14" type="ORF">GCM10011511_21790</name>
</gene>
<accession>A0A8J2UCG8</accession>
<dbReference type="CDD" id="cd00075">
    <property type="entry name" value="HATPase"/>
    <property type="match status" value="1"/>
</dbReference>
<dbReference type="SMART" id="SM00387">
    <property type="entry name" value="HATPase_c"/>
    <property type="match status" value="1"/>
</dbReference>
<dbReference type="GO" id="GO:0005886">
    <property type="term" value="C:plasma membrane"/>
    <property type="evidence" value="ECO:0007669"/>
    <property type="project" value="TreeGrafter"/>
</dbReference>
<evidence type="ECO:0000256" key="11">
    <source>
        <dbReference type="SAM" id="Phobius"/>
    </source>
</evidence>
<comment type="subcellular location">
    <subcellularLocation>
        <location evidence="2">Membrane</location>
        <topology evidence="2">Multi-pass membrane protein</topology>
    </subcellularLocation>
</comment>
<evidence type="ECO:0000256" key="3">
    <source>
        <dbReference type="ARBA" id="ARBA00012438"/>
    </source>
</evidence>
<evidence type="ECO:0000256" key="10">
    <source>
        <dbReference type="ARBA" id="ARBA00023136"/>
    </source>
</evidence>
<evidence type="ECO:0000259" key="12">
    <source>
        <dbReference type="PROSITE" id="PS50109"/>
    </source>
</evidence>
<reference evidence="14" key="1">
    <citation type="journal article" date="2014" name="Int. J. Syst. Evol. Microbiol.">
        <title>Complete genome sequence of Corynebacterium casei LMG S-19264T (=DSM 44701T), isolated from a smear-ripened cheese.</title>
        <authorList>
            <consortium name="US DOE Joint Genome Institute (JGI-PGF)"/>
            <person name="Walter F."/>
            <person name="Albersmeier A."/>
            <person name="Kalinowski J."/>
            <person name="Ruckert C."/>
        </authorList>
    </citation>
    <scope>NUCLEOTIDE SEQUENCE</scope>
    <source>
        <strain evidence="14">CGMCC 1.15448</strain>
    </source>
</reference>
<evidence type="ECO:0000256" key="1">
    <source>
        <dbReference type="ARBA" id="ARBA00000085"/>
    </source>
</evidence>
<dbReference type="AlphaFoldDB" id="A0A8J2UCG8"/>
<keyword evidence="4" id="KW-0597">Phosphoprotein</keyword>
<dbReference type="Proteomes" id="UP000607559">
    <property type="component" value="Unassembled WGS sequence"/>
</dbReference>
<dbReference type="Pfam" id="PF00512">
    <property type="entry name" value="HisKA"/>
    <property type="match status" value="1"/>
</dbReference>
<dbReference type="PROSITE" id="PS50109">
    <property type="entry name" value="HIS_KIN"/>
    <property type="match status" value="1"/>
</dbReference>
<evidence type="ECO:0000256" key="4">
    <source>
        <dbReference type="ARBA" id="ARBA00022553"/>
    </source>
</evidence>
<evidence type="ECO:0000256" key="9">
    <source>
        <dbReference type="ARBA" id="ARBA00023012"/>
    </source>
</evidence>
<evidence type="ECO:0000259" key="13">
    <source>
        <dbReference type="PROSITE" id="PS50885"/>
    </source>
</evidence>
<dbReference type="PANTHER" id="PTHR45436">
    <property type="entry name" value="SENSOR HISTIDINE KINASE YKOH"/>
    <property type="match status" value="1"/>
</dbReference>
<dbReference type="InterPro" id="IPR003660">
    <property type="entry name" value="HAMP_dom"/>
</dbReference>
<dbReference type="SMART" id="SM00388">
    <property type="entry name" value="HisKA"/>
    <property type="match status" value="1"/>
</dbReference>
<evidence type="ECO:0000256" key="7">
    <source>
        <dbReference type="ARBA" id="ARBA00022777"/>
    </source>
</evidence>
<organism evidence="14 15">
    <name type="scientific">Puia dinghuensis</name>
    <dbReference type="NCBI Taxonomy" id="1792502"/>
    <lineage>
        <taxon>Bacteria</taxon>
        <taxon>Pseudomonadati</taxon>
        <taxon>Bacteroidota</taxon>
        <taxon>Chitinophagia</taxon>
        <taxon>Chitinophagales</taxon>
        <taxon>Chitinophagaceae</taxon>
        <taxon>Puia</taxon>
    </lineage>
</organism>
<dbReference type="InterPro" id="IPR036890">
    <property type="entry name" value="HATPase_C_sf"/>
</dbReference>
<dbReference type="GO" id="GO:0000155">
    <property type="term" value="F:phosphorelay sensor kinase activity"/>
    <property type="evidence" value="ECO:0007669"/>
    <property type="project" value="InterPro"/>
</dbReference>
<dbReference type="PANTHER" id="PTHR45436:SF15">
    <property type="entry name" value="SENSOR HISTIDINE KINASE CUSS"/>
    <property type="match status" value="1"/>
</dbReference>
<dbReference type="Pfam" id="PF00672">
    <property type="entry name" value="HAMP"/>
    <property type="match status" value="1"/>
</dbReference>
<dbReference type="SUPFAM" id="SSF158472">
    <property type="entry name" value="HAMP domain-like"/>
    <property type="match status" value="1"/>
</dbReference>
<dbReference type="SUPFAM" id="SSF47384">
    <property type="entry name" value="Homodimeric domain of signal transducing histidine kinase"/>
    <property type="match status" value="1"/>
</dbReference>
<evidence type="ECO:0000256" key="5">
    <source>
        <dbReference type="ARBA" id="ARBA00022679"/>
    </source>
</evidence>
<evidence type="ECO:0000313" key="14">
    <source>
        <dbReference type="EMBL" id="GGA98125.1"/>
    </source>
</evidence>
<dbReference type="InterPro" id="IPR005467">
    <property type="entry name" value="His_kinase_dom"/>
</dbReference>
<dbReference type="InterPro" id="IPR003594">
    <property type="entry name" value="HATPase_dom"/>
</dbReference>
<dbReference type="InterPro" id="IPR003661">
    <property type="entry name" value="HisK_dim/P_dom"/>
</dbReference>
<dbReference type="PROSITE" id="PS50885">
    <property type="entry name" value="HAMP"/>
    <property type="match status" value="1"/>
</dbReference>
<dbReference type="CDD" id="cd06225">
    <property type="entry name" value="HAMP"/>
    <property type="match status" value="1"/>
</dbReference>
<dbReference type="CDD" id="cd00082">
    <property type="entry name" value="HisKA"/>
    <property type="match status" value="1"/>
</dbReference>
<dbReference type="Gene3D" id="1.10.287.130">
    <property type="match status" value="1"/>
</dbReference>
<proteinExistence type="predicted"/>
<dbReference type="EC" id="2.7.13.3" evidence="3"/>
<evidence type="ECO:0000256" key="8">
    <source>
        <dbReference type="ARBA" id="ARBA00022989"/>
    </source>
</evidence>
<dbReference type="SUPFAM" id="SSF55874">
    <property type="entry name" value="ATPase domain of HSP90 chaperone/DNA topoisomerase II/histidine kinase"/>
    <property type="match status" value="1"/>
</dbReference>
<dbReference type="Gene3D" id="3.30.565.10">
    <property type="entry name" value="Histidine kinase-like ATPase, C-terminal domain"/>
    <property type="match status" value="1"/>
</dbReference>
<dbReference type="FunFam" id="1.10.287.130:FF:000001">
    <property type="entry name" value="Two-component sensor histidine kinase"/>
    <property type="match status" value="1"/>
</dbReference>